<dbReference type="RefSeq" id="XP_020182427.1">
    <property type="nucleotide sequence ID" value="XM_020326838.2"/>
</dbReference>
<reference evidence="3" key="4">
    <citation type="submission" date="2019-03" db="UniProtKB">
        <authorList>
            <consortium name="EnsemblPlants"/>
        </authorList>
    </citation>
    <scope>IDENTIFICATION</scope>
</reference>
<name>A0A453JAV9_AEGTS</name>
<dbReference type="OrthoDB" id="1915958at2759"/>
<evidence type="ECO:0000313" key="4">
    <source>
        <dbReference type="Proteomes" id="UP000015105"/>
    </source>
</evidence>
<evidence type="ECO:0000256" key="1">
    <source>
        <dbReference type="PROSITE-ProRule" id="PRU00042"/>
    </source>
</evidence>
<keyword evidence="4" id="KW-1185">Reference proteome</keyword>
<dbReference type="AlphaFoldDB" id="A0A453JAV9"/>
<reference evidence="4" key="2">
    <citation type="journal article" date="2017" name="Nat. Plants">
        <title>The Aegilops tauschii genome reveals multiple impacts of transposons.</title>
        <authorList>
            <person name="Zhao G."/>
            <person name="Zou C."/>
            <person name="Li K."/>
            <person name="Wang K."/>
            <person name="Li T."/>
            <person name="Gao L."/>
            <person name="Zhang X."/>
            <person name="Wang H."/>
            <person name="Yang Z."/>
            <person name="Liu X."/>
            <person name="Jiang W."/>
            <person name="Mao L."/>
            <person name="Kong X."/>
            <person name="Jiao Y."/>
            <person name="Jia J."/>
        </authorList>
    </citation>
    <scope>NUCLEOTIDE SEQUENCE [LARGE SCALE GENOMIC DNA]</scope>
    <source>
        <strain evidence="4">cv. AL8/78</strain>
    </source>
</reference>
<keyword evidence="1" id="KW-0862">Zinc</keyword>
<sequence length="173" mass="18400">MEKATPSWFHVQAAAADLPLSLVLELGNQDRDEPLPTADVNGKTVRLFECLFCNMTFLKPQALGGHQNAHRSERAGCFKNPYNGGPFGGAAVTAMPTGPPWDSATGRSMYCTSIASHGGAAAAPLRPDVLRFSENALRLHQFPSRDGEVGTLSLSRASVPSGAGKPLDLELRL</sequence>
<dbReference type="EnsemblPlants" id="AET4Gv20853200.2">
    <property type="protein sequence ID" value="AET4Gv20853200.2"/>
    <property type="gene ID" value="AET4Gv20853200"/>
</dbReference>
<accession>A0A453JAV9</accession>
<reference evidence="3" key="3">
    <citation type="journal article" date="2017" name="Nature">
        <title>Genome sequence of the progenitor of the wheat D genome Aegilops tauschii.</title>
        <authorList>
            <person name="Luo M.C."/>
            <person name="Gu Y.Q."/>
            <person name="Puiu D."/>
            <person name="Wang H."/>
            <person name="Twardziok S.O."/>
            <person name="Deal K.R."/>
            <person name="Huo N."/>
            <person name="Zhu T."/>
            <person name="Wang L."/>
            <person name="Wang Y."/>
            <person name="McGuire P.E."/>
            <person name="Liu S."/>
            <person name="Long H."/>
            <person name="Ramasamy R.K."/>
            <person name="Rodriguez J.C."/>
            <person name="Van S.L."/>
            <person name="Yuan L."/>
            <person name="Wang Z."/>
            <person name="Xia Z."/>
            <person name="Xiao L."/>
            <person name="Anderson O.D."/>
            <person name="Ouyang S."/>
            <person name="Liang Y."/>
            <person name="Zimin A.V."/>
            <person name="Pertea G."/>
            <person name="Qi P."/>
            <person name="Bennetzen J.L."/>
            <person name="Dai X."/>
            <person name="Dawson M.W."/>
            <person name="Muller H.G."/>
            <person name="Kugler K."/>
            <person name="Rivarola-Duarte L."/>
            <person name="Spannagl M."/>
            <person name="Mayer K.F.X."/>
            <person name="Lu F.H."/>
            <person name="Bevan M.W."/>
            <person name="Leroy P."/>
            <person name="Li P."/>
            <person name="You F.M."/>
            <person name="Sun Q."/>
            <person name="Liu Z."/>
            <person name="Lyons E."/>
            <person name="Wicker T."/>
            <person name="Salzberg S.L."/>
            <person name="Devos K.M."/>
            <person name="Dvorak J."/>
        </authorList>
    </citation>
    <scope>NUCLEOTIDE SEQUENCE [LARGE SCALE GENOMIC DNA]</scope>
    <source>
        <strain evidence="3">cv. AL8/78</strain>
    </source>
</reference>
<reference evidence="4" key="1">
    <citation type="journal article" date="2014" name="Science">
        <title>Ancient hybridizations among the ancestral genomes of bread wheat.</title>
        <authorList>
            <consortium name="International Wheat Genome Sequencing Consortium,"/>
            <person name="Marcussen T."/>
            <person name="Sandve S.R."/>
            <person name="Heier L."/>
            <person name="Spannagl M."/>
            <person name="Pfeifer M."/>
            <person name="Jakobsen K.S."/>
            <person name="Wulff B.B."/>
            <person name="Steuernagel B."/>
            <person name="Mayer K.F."/>
            <person name="Olsen O.A."/>
        </authorList>
    </citation>
    <scope>NUCLEOTIDE SEQUENCE [LARGE SCALE GENOMIC DNA]</scope>
    <source>
        <strain evidence="4">cv. AL8/78</strain>
    </source>
</reference>
<dbReference type="PANTHER" id="PTHR45730:SF108">
    <property type="entry name" value="PROTEIN LATE FLOWERING"/>
    <property type="match status" value="1"/>
</dbReference>
<dbReference type="Proteomes" id="UP000015105">
    <property type="component" value="Chromosome 4D"/>
</dbReference>
<dbReference type="Gramene" id="AET4Gv20853200.2">
    <property type="protein sequence ID" value="AET4Gv20853200.2"/>
    <property type="gene ID" value="AET4Gv20853200"/>
</dbReference>
<dbReference type="GO" id="GO:0003700">
    <property type="term" value="F:DNA-binding transcription factor activity"/>
    <property type="evidence" value="ECO:0007669"/>
    <property type="project" value="InterPro"/>
</dbReference>
<dbReference type="PANTHER" id="PTHR45730">
    <property type="entry name" value="ZINC FINGER PROTEIN JAGGED"/>
    <property type="match status" value="1"/>
</dbReference>
<keyword evidence="1" id="KW-0479">Metal-binding</keyword>
<dbReference type="PROSITE" id="PS50157">
    <property type="entry name" value="ZINC_FINGER_C2H2_2"/>
    <property type="match status" value="1"/>
</dbReference>
<dbReference type="GeneID" id="109768107"/>
<dbReference type="GO" id="GO:0008270">
    <property type="term" value="F:zinc ion binding"/>
    <property type="evidence" value="ECO:0007669"/>
    <property type="project" value="UniProtKB-KW"/>
</dbReference>
<dbReference type="EnsemblPlants" id="AET4Gv20853200.3">
    <property type="protein sequence ID" value="AET4Gv20853200.3"/>
    <property type="gene ID" value="AET4Gv20853200"/>
</dbReference>
<dbReference type="KEGG" id="ats:109768107"/>
<feature type="domain" description="C2H2-type" evidence="2">
    <location>
        <begin position="48"/>
        <end position="75"/>
    </location>
</feature>
<dbReference type="Gramene" id="AET4Gv20853200.3">
    <property type="protein sequence ID" value="AET4Gv20853200.3"/>
    <property type="gene ID" value="AET4Gv20853200"/>
</dbReference>
<evidence type="ECO:0000313" key="3">
    <source>
        <dbReference type="EnsemblPlants" id="AET4Gv20853200.3"/>
    </source>
</evidence>
<protein>
    <recommendedName>
        <fullName evidence="2">C2H2-type domain-containing protein</fullName>
    </recommendedName>
</protein>
<dbReference type="EnsemblPlants" id="AET4Gv20853200.1">
    <property type="protein sequence ID" value="AET4Gv20853200.1"/>
    <property type="gene ID" value="AET4Gv20853200"/>
</dbReference>
<dbReference type="InterPro" id="IPR045320">
    <property type="entry name" value="JAGGED/SL1-like"/>
</dbReference>
<proteinExistence type="predicted"/>
<keyword evidence="1" id="KW-0863">Zinc-finger</keyword>
<organism evidence="3 4">
    <name type="scientific">Aegilops tauschii subsp. strangulata</name>
    <name type="common">Goatgrass</name>
    <dbReference type="NCBI Taxonomy" id="200361"/>
    <lineage>
        <taxon>Eukaryota</taxon>
        <taxon>Viridiplantae</taxon>
        <taxon>Streptophyta</taxon>
        <taxon>Embryophyta</taxon>
        <taxon>Tracheophyta</taxon>
        <taxon>Spermatophyta</taxon>
        <taxon>Magnoliopsida</taxon>
        <taxon>Liliopsida</taxon>
        <taxon>Poales</taxon>
        <taxon>Poaceae</taxon>
        <taxon>BOP clade</taxon>
        <taxon>Pooideae</taxon>
        <taxon>Triticodae</taxon>
        <taxon>Triticeae</taxon>
        <taxon>Triticinae</taxon>
        <taxon>Aegilops</taxon>
    </lineage>
</organism>
<dbReference type="STRING" id="200361.A0A453JAV9"/>
<dbReference type="Gramene" id="AET4Gv20853200.1">
    <property type="protein sequence ID" value="AET4Gv20853200.1"/>
    <property type="gene ID" value="AET4Gv20853200"/>
</dbReference>
<reference evidence="3" key="5">
    <citation type="journal article" date="2021" name="G3 (Bethesda)">
        <title>Aegilops tauschii genome assembly Aet v5.0 features greater sequence contiguity and improved annotation.</title>
        <authorList>
            <person name="Wang L."/>
            <person name="Zhu T."/>
            <person name="Rodriguez J.C."/>
            <person name="Deal K.R."/>
            <person name="Dubcovsky J."/>
            <person name="McGuire P.E."/>
            <person name="Lux T."/>
            <person name="Spannagl M."/>
            <person name="Mayer K.F.X."/>
            <person name="Baldrich P."/>
            <person name="Meyers B.C."/>
            <person name="Huo N."/>
            <person name="Gu Y.Q."/>
            <person name="Zhou H."/>
            <person name="Devos K.M."/>
            <person name="Bennetzen J.L."/>
            <person name="Unver T."/>
            <person name="Budak H."/>
            <person name="Gulick P.J."/>
            <person name="Galiba G."/>
            <person name="Kalapos B."/>
            <person name="Nelson D.R."/>
            <person name="Li P."/>
            <person name="You F.M."/>
            <person name="Luo M.C."/>
            <person name="Dvorak J."/>
        </authorList>
    </citation>
    <scope>NUCLEOTIDE SEQUENCE [LARGE SCALE GENOMIC DNA]</scope>
    <source>
        <strain evidence="3">cv. AL8/78</strain>
    </source>
</reference>
<evidence type="ECO:0000259" key="2">
    <source>
        <dbReference type="PROSITE" id="PS50157"/>
    </source>
</evidence>
<dbReference type="InterPro" id="IPR013087">
    <property type="entry name" value="Znf_C2H2_type"/>
</dbReference>
<dbReference type="PROSITE" id="PS00028">
    <property type="entry name" value="ZINC_FINGER_C2H2_1"/>
    <property type="match status" value="1"/>
</dbReference>